<dbReference type="GO" id="GO:0008270">
    <property type="term" value="F:zinc ion binding"/>
    <property type="evidence" value="ECO:0007669"/>
    <property type="project" value="InterPro"/>
</dbReference>
<dbReference type="InterPro" id="IPR020061">
    <property type="entry name" value="Glu_tRNA_lig_a-bdl"/>
</dbReference>
<dbReference type="GO" id="GO:0004818">
    <property type="term" value="F:glutamate-tRNA ligase activity"/>
    <property type="evidence" value="ECO:0007669"/>
    <property type="project" value="UniProtKB-UniRule"/>
</dbReference>
<dbReference type="Proteomes" id="UP000192611">
    <property type="component" value="Unassembled WGS sequence"/>
</dbReference>
<dbReference type="InterPro" id="IPR045462">
    <property type="entry name" value="aa-tRNA-synth_I_cd-bd"/>
</dbReference>
<proteinExistence type="inferred from homology"/>
<dbReference type="InterPro" id="IPR033910">
    <property type="entry name" value="GluRS_core"/>
</dbReference>
<feature type="binding site" evidence="7">
    <location>
        <position position="208"/>
    </location>
    <ligand>
        <name>ATP</name>
        <dbReference type="ChEBI" id="CHEBI:30616"/>
    </ligand>
</feature>
<evidence type="ECO:0000256" key="3">
    <source>
        <dbReference type="ARBA" id="ARBA00022741"/>
    </source>
</evidence>
<dbReference type="Gene3D" id="1.10.10.350">
    <property type="match status" value="1"/>
</dbReference>
<name>A0A1W9S2P8_9BACT</name>
<comment type="subunit">
    <text evidence="7">Monomer.</text>
</comment>
<dbReference type="InterPro" id="IPR001412">
    <property type="entry name" value="aa-tRNA-synth_I_CS"/>
</dbReference>
<comment type="similarity">
    <text evidence="1 7">Belongs to the class-I aminoacyl-tRNA synthetase family. Glutamate--tRNA ligase type 1 subfamily.</text>
</comment>
<evidence type="ECO:0000256" key="6">
    <source>
        <dbReference type="ARBA" id="ARBA00023146"/>
    </source>
</evidence>
<keyword evidence="6 7" id="KW-0030">Aminoacyl-tRNA synthetase</keyword>
<evidence type="ECO:0000259" key="9">
    <source>
        <dbReference type="Pfam" id="PF19269"/>
    </source>
</evidence>
<dbReference type="Gene3D" id="3.40.50.620">
    <property type="entry name" value="HUPs"/>
    <property type="match status" value="1"/>
</dbReference>
<dbReference type="PROSITE" id="PS00178">
    <property type="entry name" value="AA_TRNA_LIGASE_I"/>
    <property type="match status" value="1"/>
</dbReference>
<dbReference type="HAMAP" id="MF_00022">
    <property type="entry name" value="Glu_tRNA_synth_type1"/>
    <property type="match status" value="1"/>
</dbReference>
<feature type="domain" description="Aminoacyl-tRNA synthetase class I anticodon-binding" evidence="9">
    <location>
        <begin position="308"/>
        <end position="445"/>
    </location>
</feature>
<keyword evidence="3 7" id="KW-0547">Nucleotide-binding</keyword>
<dbReference type="GO" id="GO:0005829">
    <property type="term" value="C:cytosol"/>
    <property type="evidence" value="ECO:0007669"/>
    <property type="project" value="TreeGrafter"/>
</dbReference>
<dbReference type="InterPro" id="IPR049940">
    <property type="entry name" value="GluQ/Sye"/>
</dbReference>
<dbReference type="EC" id="6.1.1.17" evidence="7"/>
<dbReference type="GO" id="GO:0000049">
    <property type="term" value="F:tRNA binding"/>
    <property type="evidence" value="ECO:0007669"/>
    <property type="project" value="InterPro"/>
</dbReference>
<evidence type="ECO:0000313" key="11">
    <source>
        <dbReference type="Proteomes" id="UP000192611"/>
    </source>
</evidence>
<dbReference type="InterPro" id="IPR020058">
    <property type="entry name" value="Glu/Gln-tRNA-synth_Ib_cat-dom"/>
</dbReference>
<keyword evidence="2 7" id="KW-0436">Ligase</keyword>
<keyword evidence="7" id="KW-0963">Cytoplasm</keyword>
<accession>A0A1W9S2P8</accession>
<keyword evidence="5 7" id="KW-0648">Protein biosynthesis</keyword>
<protein>
    <recommendedName>
        <fullName evidence="7">Glutamate--tRNA ligase</fullName>
        <ecNumber evidence="7">6.1.1.17</ecNumber>
    </recommendedName>
    <alternativeName>
        <fullName evidence="7">Glutamyl-tRNA synthetase</fullName>
        <shortName evidence="7">GluRS</shortName>
    </alternativeName>
</protein>
<dbReference type="GO" id="GO:0006424">
    <property type="term" value="P:glutamyl-tRNA aminoacylation"/>
    <property type="evidence" value="ECO:0007669"/>
    <property type="project" value="UniProtKB-UniRule"/>
</dbReference>
<dbReference type="GO" id="GO:0005524">
    <property type="term" value="F:ATP binding"/>
    <property type="evidence" value="ECO:0007669"/>
    <property type="project" value="UniProtKB-UniRule"/>
</dbReference>
<comment type="function">
    <text evidence="7">Catalyzes the attachment of glutamate to tRNA(Glu) in a two-step reaction: glutamate is first activated by ATP to form Glu-AMP and then transferred to the acceptor end of tRNA(Glu).</text>
</comment>
<evidence type="ECO:0000256" key="1">
    <source>
        <dbReference type="ARBA" id="ARBA00007894"/>
    </source>
</evidence>
<dbReference type="CDD" id="cd00808">
    <property type="entry name" value="GluRS_core"/>
    <property type="match status" value="1"/>
</dbReference>
<dbReference type="PANTHER" id="PTHR43311:SF2">
    <property type="entry name" value="GLUTAMATE--TRNA LIGASE, MITOCHONDRIAL-RELATED"/>
    <property type="match status" value="1"/>
</dbReference>
<evidence type="ECO:0000313" key="10">
    <source>
        <dbReference type="EMBL" id="OQX91121.1"/>
    </source>
</evidence>
<dbReference type="SUPFAM" id="SSF48163">
    <property type="entry name" value="An anticodon-binding domain of class I aminoacyl-tRNA synthetases"/>
    <property type="match status" value="1"/>
</dbReference>
<keyword evidence="4 7" id="KW-0067">ATP-binding</keyword>
<organism evidence="10 11">
    <name type="scientific">Candidatus Coatesbacteria bacterium 4484_99</name>
    <dbReference type="NCBI Taxonomy" id="1970774"/>
    <lineage>
        <taxon>Bacteria</taxon>
        <taxon>Candidatus Coatesiibacteriota</taxon>
    </lineage>
</organism>
<dbReference type="PANTHER" id="PTHR43311">
    <property type="entry name" value="GLUTAMATE--TRNA LIGASE"/>
    <property type="match status" value="1"/>
</dbReference>
<dbReference type="Pfam" id="PF19269">
    <property type="entry name" value="Anticodon_2"/>
    <property type="match status" value="1"/>
</dbReference>
<dbReference type="InterPro" id="IPR008925">
    <property type="entry name" value="aa_tRNA-synth_I_cd-bd_sf"/>
</dbReference>
<evidence type="ECO:0000256" key="2">
    <source>
        <dbReference type="ARBA" id="ARBA00022598"/>
    </source>
</evidence>
<feature type="domain" description="Glutamyl/glutaminyl-tRNA synthetase class Ib catalytic" evidence="8">
    <location>
        <begin position="5"/>
        <end position="192"/>
    </location>
</feature>
<comment type="subcellular location">
    <subcellularLocation>
        <location evidence="7">Cytoplasm</location>
    </subcellularLocation>
</comment>
<feature type="short sequence motif" description="'KMSKS' region" evidence="7">
    <location>
        <begin position="205"/>
        <end position="209"/>
    </location>
</feature>
<feature type="domain" description="Glutamyl/glutaminyl-tRNA synthetase class Ib catalytic" evidence="8">
    <location>
        <begin position="194"/>
        <end position="274"/>
    </location>
</feature>
<dbReference type="InterPro" id="IPR004527">
    <property type="entry name" value="Glu-tRNA-ligase_bac/mito"/>
</dbReference>
<gene>
    <name evidence="7" type="primary">gltX</name>
    <name evidence="10" type="ORF">B6D57_00855</name>
</gene>
<dbReference type="PRINTS" id="PR00987">
    <property type="entry name" value="TRNASYNTHGLU"/>
</dbReference>
<dbReference type="InterPro" id="IPR000924">
    <property type="entry name" value="Glu/Gln-tRNA-synth"/>
</dbReference>
<evidence type="ECO:0000259" key="8">
    <source>
        <dbReference type="Pfam" id="PF00749"/>
    </source>
</evidence>
<feature type="short sequence motif" description="'HIGH' region" evidence="7">
    <location>
        <begin position="11"/>
        <end position="21"/>
    </location>
</feature>
<dbReference type="InterPro" id="IPR014729">
    <property type="entry name" value="Rossmann-like_a/b/a_fold"/>
</dbReference>
<dbReference type="Pfam" id="PF00749">
    <property type="entry name" value="tRNA-synt_1c"/>
    <property type="match status" value="2"/>
</dbReference>
<dbReference type="Gene3D" id="1.10.1160.10">
    <property type="entry name" value="Glutamyl-trna Synthetase, Domain 2"/>
    <property type="match status" value="1"/>
</dbReference>
<sequence>MCKDVRVRFAPSPTGYLHVGGARTALFNYLFARHNDGSFILRIEDTDRERSDIELVNAILDGLNWLGLEYDEGPVVGGNYGPYFQSERKGIYSKYIEILKEKGSLYPCFCTPEELAKRREECQKRGKPYRYDRRCRQLSKVEIERRMREGIPYALRILTPDDGETAFDDMIRGRVSFKNSELDDPIVVRSDGSHVPLILGPDRKRLSKRHGATSISAYRDDGYLPCAMFNFLSLLGWSAGEDREIMSKDEIIERFTIEGISRSPAIFDVDKLKWMNGHYIREMDENEFVVLAERQLINNGVDLDSWKEREGEQWVKRVILIEKEKMKRMTDIFYLTEFFFNDELEYEARGVKKHLSKPESKLMLLKVLDGLEGLDERAFYPADEGGALDILEDVIRGVAESEGVSAGKVIHPVRVAISGRTSGPGLFEMMYLLGKKRCVERINVALDRFFT</sequence>
<reference evidence="11" key="1">
    <citation type="submission" date="2017-03" db="EMBL/GenBank/DDBJ databases">
        <title>Novel pathways for hydrocarbon cycling and metabolic interdependencies in hydrothermal sediment communities.</title>
        <authorList>
            <person name="Dombrowski N."/>
            <person name="Seitz K."/>
            <person name="Teske A."/>
            <person name="Baker B."/>
        </authorList>
    </citation>
    <scope>NUCLEOTIDE SEQUENCE [LARGE SCALE GENOMIC DNA]</scope>
</reference>
<comment type="catalytic activity">
    <reaction evidence="7">
        <text>tRNA(Glu) + L-glutamate + ATP = L-glutamyl-tRNA(Glu) + AMP + diphosphate</text>
        <dbReference type="Rhea" id="RHEA:23540"/>
        <dbReference type="Rhea" id="RHEA-COMP:9663"/>
        <dbReference type="Rhea" id="RHEA-COMP:9680"/>
        <dbReference type="ChEBI" id="CHEBI:29985"/>
        <dbReference type="ChEBI" id="CHEBI:30616"/>
        <dbReference type="ChEBI" id="CHEBI:33019"/>
        <dbReference type="ChEBI" id="CHEBI:78442"/>
        <dbReference type="ChEBI" id="CHEBI:78520"/>
        <dbReference type="ChEBI" id="CHEBI:456215"/>
        <dbReference type="EC" id="6.1.1.17"/>
    </reaction>
</comment>
<comment type="caution">
    <text evidence="7">Lacks conserved residue(s) required for the propagation of feature annotation.</text>
</comment>
<evidence type="ECO:0000256" key="4">
    <source>
        <dbReference type="ARBA" id="ARBA00022840"/>
    </source>
</evidence>
<dbReference type="SUPFAM" id="SSF52374">
    <property type="entry name" value="Nucleotidylyl transferase"/>
    <property type="match status" value="1"/>
</dbReference>
<dbReference type="EMBL" id="NATQ01000011">
    <property type="protein sequence ID" value="OQX91121.1"/>
    <property type="molecule type" value="Genomic_DNA"/>
</dbReference>
<dbReference type="AlphaFoldDB" id="A0A1W9S2P8"/>
<evidence type="ECO:0000256" key="5">
    <source>
        <dbReference type="ARBA" id="ARBA00022917"/>
    </source>
</evidence>
<evidence type="ECO:0000256" key="7">
    <source>
        <dbReference type="HAMAP-Rule" id="MF_00022"/>
    </source>
</evidence>
<dbReference type="InterPro" id="IPR020751">
    <property type="entry name" value="aa-tRNA-synth_I_codon-bd_sub2"/>
</dbReference>
<comment type="caution">
    <text evidence="10">The sequence shown here is derived from an EMBL/GenBank/DDBJ whole genome shotgun (WGS) entry which is preliminary data.</text>
</comment>